<comment type="caution">
    <text evidence="4">The sequence shown here is derived from an EMBL/GenBank/DDBJ whole genome shotgun (WGS) entry which is preliminary data.</text>
</comment>
<dbReference type="PANTHER" id="PTHR46690:SF1">
    <property type="entry name" value="CYTOCHROME C OXIDASE ASSEMBLY FACTOR 6 HOMOLOG"/>
    <property type="match status" value="1"/>
</dbReference>
<comment type="subcellular location">
    <subcellularLocation>
        <location evidence="1">Mitochondrion</location>
    </subcellularLocation>
</comment>
<organism evidence="4 5">
    <name type="scientific">Trichomalopsis sarcophagae</name>
    <dbReference type="NCBI Taxonomy" id="543379"/>
    <lineage>
        <taxon>Eukaryota</taxon>
        <taxon>Metazoa</taxon>
        <taxon>Ecdysozoa</taxon>
        <taxon>Arthropoda</taxon>
        <taxon>Hexapoda</taxon>
        <taxon>Insecta</taxon>
        <taxon>Pterygota</taxon>
        <taxon>Neoptera</taxon>
        <taxon>Endopterygota</taxon>
        <taxon>Hymenoptera</taxon>
        <taxon>Apocrita</taxon>
        <taxon>Proctotrupomorpha</taxon>
        <taxon>Chalcidoidea</taxon>
        <taxon>Pteromalidae</taxon>
        <taxon>Pteromalinae</taxon>
        <taxon>Trichomalopsis</taxon>
    </lineage>
</organism>
<dbReference type="Proteomes" id="UP000215335">
    <property type="component" value="Unassembled WGS sequence"/>
</dbReference>
<evidence type="ECO:0000313" key="5">
    <source>
        <dbReference type="Proteomes" id="UP000215335"/>
    </source>
</evidence>
<keyword evidence="5" id="KW-1185">Reference proteome</keyword>
<dbReference type="SUPFAM" id="SSF47694">
    <property type="entry name" value="Cytochrome c oxidase subunit h"/>
    <property type="match status" value="1"/>
</dbReference>
<reference evidence="4 5" key="1">
    <citation type="journal article" date="2017" name="Curr. Biol.">
        <title>The Evolution of Venom by Co-option of Single-Copy Genes.</title>
        <authorList>
            <person name="Martinson E.O."/>
            <person name="Mrinalini"/>
            <person name="Kelkar Y.D."/>
            <person name="Chang C.H."/>
            <person name="Werren J.H."/>
        </authorList>
    </citation>
    <scope>NUCLEOTIDE SEQUENCE [LARGE SCALE GENOMIC DNA]</scope>
    <source>
        <strain evidence="4 5">Alberta</strain>
        <tissue evidence="4">Whole body</tissue>
    </source>
</reference>
<proteinExistence type="predicted"/>
<dbReference type="GO" id="GO:0042775">
    <property type="term" value="P:mitochondrial ATP synthesis coupled electron transport"/>
    <property type="evidence" value="ECO:0007669"/>
    <property type="project" value="TreeGrafter"/>
</dbReference>
<protein>
    <recommendedName>
        <fullName evidence="6">Cytochrome c oxidase assembly factor 6 homolog</fullName>
    </recommendedName>
</protein>
<evidence type="ECO:0000256" key="1">
    <source>
        <dbReference type="ARBA" id="ARBA00004173"/>
    </source>
</evidence>
<dbReference type="InterPro" id="IPR036549">
    <property type="entry name" value="CX6/COA6-like_sf"/>
</dbReference>
<evidence type="ECO:0000313" key="4">
    <source>
        <dbReference type="EMBL" id="OXU23878.1"/>
    </source>
</evidence>
<dbReference type="Pfam" id="PF02297">
    <property type="entry name" value="COX6B"/>
    <property type="match status" value="1"/>
</dbReference>
<keyword evidence="3" id="KW-1015">Disulfide bond</keyword>
<dbReference type="GO" id="GO:0008535">
    <property type="term" value="P:respiratory chain complex IV assembly"/>
    <property type="evidence" value="ECO:0007669"/>
    <property type="project" value="InterPro"/>
</dbReference>
<sequence>MSFPNKEDRLNCWHNRDQYWHCLDEKKSEDSCNSFRKEYEKFCPAQWVKHFDKKREYLMFKERLEKEGYVPEFPQKPRKY</sequence>
<dbReference type="Gene3D" id="1.10.10.140">
    <property type="entry name" value="Cytochrome c oxidase, subunit VIb"/>
    <property type="match status" value="1"/>
</dbReference>
<dbReference type="OrthoDB" id="16284at2759"/>
<gene>
    <name evidence="4" type="ORF">TSAR_010319</name>
</gene>
<dbReference type="STRING" id="543379.A0A232F0B7"/>
<dbReference type="PANTHER" id="PTHR46690">
    <property type="entry name" value="CYTOCHROME C OXIDASE ASSEMBLY FACTOR 6 HOMOLOG"/>
    <property type="match status" value="1"/>
</dbReference>
<name>A0A232F0B7_9HYME</name>
<keyword evidence="2" id="KW-0496">Mitochondrion</keyword>
<dbReference type="InterPro" id="IPR042289">
    <property type="entry name" value="COA6"/>
</dbReference>
<evidence type="ECO:0000256" key="2">
    <source>
        <dbReference type="ARBA" id="ARBA00023128"/>
    </source>
</evidence>
<evidence type="ECO:0008006" key="6">
    <source>
        <dbReference type="Google" id="ProtNLM"/>
    </source>
</evidence>
<dbReference type="EMBL" id="NNAY01001465">
    <property type="protein sequence ID" value="OXU23878.1"/>
    <property type="molecule type" value="Genomic_DNA"/>
</dbReference>
<accession>A0A232F0B7</accession>
<dbReference type="InterPro" id="IPR048280">
    <property type="entry name" value="COX6B-like"/>
</dbReference>
<evidence type="ECO:0000256" key="3">
    <source>
        <dbReference type="ARBA" id="ARBA00023157"/>
    </source>
</evidence>
<dbReference type="AlphaFoldDB" id="A0A232F0B7"/>
<dbReference type="GO" id="GO:0005739">
    <property type="term" value="C:mitochondrion"/>
    <property type="evidence" value="ECO:0007669"/>
    <property type="project" value="UniProtKB-SubCell"/>
</dbReference>